<dbReference type="InterPro" id="IPR007060">
    <property type="entry name" value="FtsL/DivIC"/>
</dbReference>
<dbReference type="GO" id="GO:0051301">
    <property type="term" value="P:cell division"/>
    <property type="evidence" value="ECO:0007669"/>
    <property type="project" value="InterPro"/>
</dbReference>
<dbReference type="InterPro" id="IPR039076">
    <property type="entry name" value="DivIC"/>
</dbReference>
<dbReference type="PANTHER" id="PTHR40027">
    <property type="entry name" value="CELL DIVISION PROTEIN DIVIC"/>
    <property type="match status" value="1"/>
</dbReference>
<comment type="caution">
    <text evidence="1">The sequence shown here is derived from an EMBL/GenBank/DDBJ whole genome shotgun (WGS) entry which is preliminary data.</text>
</comment>
<protein>
    <submittedName>
        <fullName evidence="1">Septum formation initiator</fullName>
    </submittedName>
</protein>
<dbReference type="PANTHER" id="PTHR40027:SF1">
    <property type="entry name" value="CELL DIVISION PROTEIN DIVIC"/>
    <property type="match status" value="1"/>
</dbReference>
<dbReference type="RefSeq" id="WP_006783208.1">
    <property type="nucleotide sequence ID" value="NZ_CABJBH010000010.1"/>
</dbReference>
<accession>A0A173TL83</accession>
<dbReference type="Proteomes" id="UP000487649">
    <property type="component" value="Unassembled WGS sequence"/>
</dbReference>
<dbReference type="OrthoDB" id="2991180at2"/>
<evidence type="ECO:0000313" key="1">
    <source>
        <dbReference type="EMBL" id="MTK22366.1"/>
    </source>
</evidence>
<dbReference type="EMBL" id="WMQE01000036">
    <property type="protein sequence ID" value="MTK22366.1"/>
    <property type="molecule type" value="Genomic_DNA"/>
</dbReference>
<sequence length="116" mass="13957">MARKLTLITKQNRKIRRKQFFKRFLTLTVLVGIMVTTGYFMYTERLTKLSEAKALLAEYEEQYSELSEKEEYYRDEISKLENEDYIAQLAREKYFKSEEGEIIFKLPEDSQESNEN</sequence>
<proteinExistence type="predicted"/>
<dbReference type="Pfam" id="PF04977">
    <property type="entry name" value="DivIC"/>
    <property type="match status" value="1"/>
</dbReference>
<name>A0A173TL83_9FIRM</name>
<gene>
    <name evidence="1" type="ORF">GMA92_13185</name>
</gene>
<reference evidence="1 2" key="1">
    <citation type="journal article" date="2019" name="Nat. Med.">
        <title>A library of human gut bacterial isolates paired with longitudinal multiomics data enables mechanistic microbiome research.</title>
        <authorList>
            <person name="Poyet M."/>
            <person name="Groussin M."/>
            <person name="Gibbons S.M."/>
            <person name="Avila-Pacheco J."/>
            <person name="Jiang X."/>
            <person name="Kearney S.M."/>
            <person name="Perrotta A.R."/>
            <person name="Berdy B."/>
            <person name="Zhao S."/>
            <person name="Lieberman T.D."/>
            <person name="Swanson P.K."/>
            <person name="Smith M."/>
            <person name="Roesemann S."/>
            <person name="Alexander J.E."/>
            <person name="Rich S.A."/>
            <person name="Livny J."/>
            <person name="Vlamakis H."/>
            <person name="Clish C."/>
            <person name="Bullock K."/>
            <person name="Deik A."/>
            <person name="Scott J."/>
            <person name="Pierce K.A."/>
            <person name="Xavier R.J."/>
            <person name="Alm E.J."/>
        </authorList>
    </citation>
    <scope>NUCLEOTIDE SEQUENCE [LARGE SCALE GENOMIC DNA]</scope>
    <source>
        <strain evidence="1 2">BIOML-A198</strain>
    </source>
</reference>
<dbReference type="AlphaFoldDB" id="A0A173TL83"/>
<organism evidence="1 2">
    <name type="scientific">Turicibacter sanguinis</name>
    <dbReference type="NCBI Taxonomy" id="154288"/>
    <lineage>
        <taxon>Bacteria</taxon>
        <taxon>Bacillati</taxon>
        <taxon>Bacillota</taxon>
        <taxon>Erysipelotrichia</taxon>
        <taxon>Erysipelotrichales</taxon>
        <taxon>Turicibacteraceae</taxon>
        <taxon>Turicibacter</taxon>
    </lineage>
</organism>
<evidence type="ECO:0000313" key="2">
    <source>
        <dbReference type="Proteomes" id="UP000487649"/>
    </source>
</evidence>